<dbReference type="AlphaFoldDB" id="A0A0W1B506"/>
<dbReference type="Pfam" id="PF00356">
    <property type="entry name" value="LacI"/>
    <property type="match status" value="1"/>
</dbReference>
<evidence type="ECO:0000256" key="1">
    <source>
        <dbReference type="ARBA" id="ARBA00023015"/>
    </source>
</evidence>
<keyword evidence="6" id="KW-1185">Reference proteome</keyword>
<keyword evidence="3" id="KW-0804">Transcription</keyword>
<comment type="caution">
    <text evidence="5">The sequence shown here is derived from an EMBL/GenBank/DDBJ whole genome shotgun (WGS) entry which is preliminary data.</text>
</comment>
<evidence type="ECO:0000313" key="5">
    <source>
        <dbReference type="EMBL" id="KTD88650.1"/>
    </source>
</evidence>
<dbReference type="Pfam" id="PF13377">
    <property type="entry name" value="Peripla_BP_3"/>
    <property type="match status" value="1"/>
</dbReference>
<dbReference type="EMBL" id="LCZJ02000012">
    <property type="protein sequence ID" value="KTD88650.1"/>
    <property type="molecule type" value="Genomic_DNA"/>
</dbReference>
<dbReference type="InterPro" id="IPR028082">
    <property type="entry name" value="Peripla_BP_I"/>
</dbReference>
<protein>
    <submittedName>
        <fullName evidence="5">LacI family transcriptional regulator</fullName>
    </submittedName>
</protein>
<dbReference type="PANTHER" id="PTHR30146:SF109">
    <property type="entry name" value="HTH-TYPE TRANSCRIPTIONAL REGULATOR GALS"/>
    <property type="match status" value="1"/>
</dbReference>
<dbReference type="PANTHER" id="PTHR30146">
    <property type="entry name" value="LACI-RELATED TRANSCRIPTIONAL REPRESSOR"/>
    <property type="match status" value="1"/>
</dbReference>
<organism evidence="5 6">
    <name type="scientific">Paenibacillus etheri</name>
    <dbReference type="NCBI Taxonomy" id="1306852"/>
    <lineage>
        <taxon>Bacteria</taxon>
        <taxon>Bacillati</taxon>
        <taxon>Bacillota</taxon>
        <taxon>Bacilli</taxon>
        <taxon>Bacillales</taxon>
        <taxon>Paenibacillaceae</taxon>
        <taxon>Paenibacillus</taxon>
    </lineage>
</organism>
<dbReference type="SUPFAM" id="SSF53822">
    <property type="entry name" value="Periplasmic binding protein-like I"/>
    <property type="match status" value="1"/>
</dbReference>
<evidence type="ECO:0000259" key="4">
    <source>
        <dbReference type="PROSITE" id="PS50932"/>
    </source>
</evidence>
<dbReference type="CDD" id="cd06267">
    <property type="entry name" value="PBP1_LacI_sugar_binding-like"/>
    <property type="match status" value="1"/>
</dbReference>
<dbReference type="PRINTS" id="PR00036">
    <property type="entry name" value="HTHLACI"/>
</dbReference>
<dbReference type="Gene3D" id="3.40.50.2300">
    <property type="match status" value="2"/>
</dbReference>
<sequence length="339" mass="37128">MNIKDIARLSGVGIATVSRVINNSGVVSDATRAKVMAVVREHNYIPNGNASNLKKTRSNTIALMVKGIANPFFADMIKEVERQVNLRGCPLLIQHVEDGVDEINAALQLVKEKNLYGVIFMGGTYDHSEEKFKQLPIPFVLTTITTTKDVDPAVFSSVIIDDMQESYKAVSYLISLGHRNICFLARFPLVQHTTGNRRLMGYIKALEDHGIEYDASLVEDCEYSPSSGFTATKRLLNKKKDITAVFAASDTIAIGAAKALLSLGLSIPNDISIIGFDGIEMAEYYHPSLDTISQPGVDMAKASVEILFDLISGQSENKHVVFESVLVKRGSCKKINKQA</sequence>
<reference evidence="5 6" key="1">
    <citation type="journal article" date="2015" name="Int. Biodeterior. Biodegradation">
        <title>Physiological and genetic screening methods for the isolation of methyl tert-butyl ether-degrading bacteria for bioremediation purposes.</title>
        <authorList>
            <person name="Guisado I.M."/>
            <person name="Purswani J."/>
            <person name="Gonzalez Lopez J."/>
            <person name="Pozo C."/>
        </authorList>
    </citation>
    <scope>NUCLEOTIDE SEQUENCE [LARGE SCALE GENOMIC DNA]</scope>
    <source>
        <strain evidence="5 6">SH7</strain>
    </source>
</reference>
<dbReference type="GO" id="GO:0003700">
    <property type="term" value="F:DNA-binding transcription factor activity"/>
    <property type="evidence" value="ECO:0007669"/>
    <property type="project" value="TreeGrafter"/>
</dbReference>
<evidence type="ECO:0000256" key="2">
    <source>
        <dbReference type="ARBA" id="ARBA00023125"/>
    </source>
</evidence>
<dbReference type="OrthoDB" id="9775106at2"/>
<dbReference type="InterPro" id="IPR000843">
    <property type="entry name" value="HTH_LacI"/>
</dbReference>
<proteinExistence type="predicted"/>
<keyword evidence="1" id="KW-0805">Transcription regulation</keyword>
<dbReference type="InterPro" id="IPR046335">
    <property type="entry name" value="LacI/GalR-like_sensor"/>
</dbReference>
<dbReference type="InterPro" id="IPR010982">
    <property type="entry name" value="Lambda_DNA-bd_dom_sf"/>
</dbReference>
<dbReference type="Gene3D" id="1.10.260.40">
    <property type="entry name" value="lambda repressor-like DNA-binding domains"/>
    <property type="match status" value="1"/>
</dbReference>
<name>A0A0W1B506_9BACL</name>
<dbReference type="Proteomes" id="UP000054709">
    <property type="component" value="Unassembled WGS sequence"/>
</dbReference>
<keyword evidence="2" id="KW-0238">DNA-binding</keyword>
<dbReference type="PROSITE" id="PS00356">
    <property type="entry name" value="HTH_LACI_1"/>
    <property type="match status" value="1"/>
</dbReference>
<evidence type="ECO:0000256" key="3">
    <source>
        <dbReference type="ARBA" id="ARBA00023163"/>
    </source>
</evidence>
<dbReference type="SMART" id="SM00354">
    <property type="entry name" value="HTH_LACI"/>
    <property type="match status" value="1"/>
</dbReference>
<gene>
    <name evidence="5" type="ORF">UQ64_04870</name>
</gene>
<dbReference type="CDD" id="cd01392">
    <property type="entry name" value="HTH_LacI"/>
    <property type="match status" value="1"/>
</dbReference>
<dbReference type="PROSITE" id="PS50932">
    <property type="entry name" value="HTH_LACI_2"/>
    <property type="match status" value="1"/>
</dbReference>
<accession>A0A0W1B506</accession>
<dbReference type="RefSeq" id="WP_042191311.1">
    <property type="nucleotide sequence ID" value="NZ_LCZJ02000012.1"/>
</dbReference>
<dbReference type="GO" id="GO:0000976">
    <property type="term" value="F:transcription cis-regulatory region binding"/>
    <property type="evidence" value="ECO:0007669"/>
    <property type="project" value="TreeGrafter"/>
</dbReference>
<feature type="domain" description="HTH lacI-type" evidence="4">
    <location>
        <begin position="1"/>
        <end position="55"/>
    </location>
</feature>
<evidence type="ECO:0000313" key="6">
    <source>
        <dbReference type="Proteomes" id="UP000054709"/>
    </source>
</evidence>
<dbReference type="SUPFAM" id="SSF47413">
    <property type="entry name" value="lambda repressor-like DNA-binding domains"/>
    <property type="match status" value="1"/>
</dbReference>